<dbReference type="GO" id="GO:0004878">
    <property type="term" value="F:complement component C5a receptor activity"/>
    <property type="evidence" value="ECO:0007669"/>
    <property type="project" value="TreeGrafter"/>
</dbReference>
<accession>A0A8C4RBH0</accession>
<keyword evidence="2" id="KW-0145">Chemotaxis</keyword>
<dbReference type="GO" id="GO:0007204">
    <property type="term" value="P:positive regulation of cytosolic calcium ion concentration"/>
    <property type="evidence" value="ECO:0007669"/>
    <property type="project" value="TreeGrafter"/>
</dbReference>
<dbReference type="GO" id="GO:0005886">
    <property type="term" value="C:plasma membrane"/>
    <property type="evidence" value="ECO:0007669"/>
    <property type="project" value="TreeGrafter"/>
</dbReference>
<feature type="transmembrane region" description="Helical" evidence="12">
    <location>
        <begin position="241"/>
        <end position="262"/>
    </location>
</feature>
<keyword evidence="9 11" id="KW-0807">Transducer</keyword>
<feature type="transmembrane region" description="Helical" evidence="12">
    <location>
        <begin position="145"/>
        <end position="167"/>
    </location>
</feature>
<evidence type="ECO:0000259" key="13">
    <source>
        <dbReference type="PROSITE" id="PS50262"/>
    </source>
</evidence>
<dbReference type="GO" id="GO:0006954">
    <property type="term" value="P:inflammatory response"/>
    <property type="evidence" value="ECO:0007669"/>
    <property type="project" value="TreeGrafter"/>
</dbReference>
<evidence type="ECO:0000256" key="3">
    <source>
        <dbReference type="ARBA" id="ARBA00022692"/>
    </source>
</evidence>
<dbReference type="PROSITE" id="PS00237">
    <property type="entry name" value="G_PROTEIN_RECEP_F1_1"/>
    <property type="match status" value="1"/>
</dbReference>
<dbReference type="PANTHER" id="PTHR24225:SF56">
    <property type="entry name" value="C5A ANAPHYLATOXIN CHEMOTACTIC RECEPTOR 1"/>
    <property type="match status" value="1"/>
</dbReference>
<comment type="subcellular location">
    <subcellularLocation>
        <location evidence="1">Membrane</location>
        <topology evidence="1">Multi-pass membrane protein</topology>
    </subcellularLocation>
</comment>
<dbReference type="Ensembl" id="ENSECRT00000000129.1">
    <property type="protein sequence ID" value="ENSECRP00000000123.1"/>
    <property type="gene ID" value="ENSECRG00000000086.1"/>
</dbReference>
<comment type="similarity">
    <text evidence="11">Belongs to the G-protein coupled receptor 1 family.</text>
</comment>
<dbReference type="InterPro" id="IPR000276">
    <property type="entry name" value="GPCR_Rhodpsn"/>
</dbReference>
<dbReference type="Gene3D" id="1.20.1070.10">
    <property type="entry name" value="Rhodopsin 7-helix transmembrane proteins"/>
    <property type="match status" value="1"/>
</dbReference>
<dbReference type="InterPro" id="IPR017452">
    <property type="entry name" value="GPCR_Rhodpsn_7TM"/>
</dbReference>
<reference evidence="14" key="3">
    <citation type="submission" date="2025-09" db="UniProtKB">
        <authorList>
            <consortium name="Ensembl"/>
        </authorList>
    </citation>
    <scope>IDENTIFICATION</scope>
</reference>
<protein>
    <submittedName>
        <fullName evidence="14">Complement C5a receptor 1</fullName>
    </submittedName>
</protein>
<evidence type="ECO:0000256" key="5">
    <source>
        <dbReference type="ARBA" id="ARBA00023040"/>
    </source>
</evidence>
<feature type="transmembrane region" description="Helical" evidence="12">
    <location>
        <begin position="68"/>
        <end position="90"/>
    </location>
</feature>
<dbReference type="GO" id="GO:0006935">
    <property type="term" value="P:chemotaxis"/>
    <property type="evidence" value="ECO:0007669"/>
    <property type="project" value="UniProtKB-KW"/>
</dbReference>
<evidence type="ECO:0000256" key="12">
    <source>
        <dbReference type="SAM" id="Phobius"/>
    </source>
</evidence>
<feature type="domain" description="G-protein coupled receptors family 1 profile" evidence="13">
    <location>
        <begin position="48"/>
        <end position="301"/>
    </location>
</feature>
<dbReference type="PRINTS" id="PR00526">
    <property type="entry name" value="FMETLEUPHER"/>
</dbReference>
<keyword evidence="7" id="KW-1015">Disulfide bond</keyword>
<reference evidence="14" key="1">
    <citation type="submission" date="2021-06" db="EMBL/GenBank/DDBJ databases">
        <authorList>
            <consortium name="Wellcome Sanger Institute Data Sharing"/>
        </authorList>
    </citation>
    <scope>NUCLEOTIDE SEQUENCE [LARGE SCALE GENOMIC DNA]</scope>
</reference>
<evidence type="ECO:0000313" key="14">
    <source>
        <dbReference type="Ensembl" id="ENSECRP00000000123.1"/>
    </source>
</evidence>
<evidence type="ECO:0000256" key="9">
    <source>
        <dbReference type="ARBA" id="ARBA00023224"/>
    </source>
</evidence>
<dbReference type="FunFam" id="1.20.1070.10:FF:000034">
    <property type="entry name" value="G-protein coupled receptor 1"/>
    <property type="match status" value="1"/>
</dbReference>
<dbReference type="PANTHER" id="PTHR24225">
    <property type="entry name" value="CHEMOTACTIC RECEPTOR"/>
    <property type="match status" value="1"/>
</dbReference>
<keyword evidence="5 11" id="KW-0297">G-protein coupled receptor</keyword>
<dbReference type="GO" id="GO:0004930">
    <property type="term" value="F:G protein-coupled receptor activity"/>
    <property type="evidence" value="ECO:0007669"/>
    <property type="project" value="UniProtKB-KW"/>
</dbReference>
<dbReference type="InterPro" id="IPR000826">
    <property type="entry name" value="Formyl_rcpt-rel"/>
</dbReference>
<evidence type="ECO:0000256" key="4">
    <source>
        <dbReference type="ARBA" id="ARBA00022989"/>
    </source>
</evidence>
<comment type="similarity">
    <text evidence="10">Belongs to the chemokine-like receptor (CMKLR) family.</text>
</comment>
<feature type="transmembrane region" description="Helical" evidence="12">
    <location>
        <begin position="201"/>
        <end position="225"/>
    </location>
</feature>
<feature type="transmembrane region" description="Helical" evidence="12">
    <location>
        <begin position="282"/>
        <end position="304"/>
    </location>
</feature>
<dbReference type="PRINTS" id="PR00237">
    <property type="entry name" value="GPCRRHODOPSN"/>
</dbReference>
<evidence type="ECO:0000256" key="11">
    <source>
        <dbReference type="RuleBase" id="RU000688"/>
    </source>
</evidence>
<dbReference type="Proteomes" id="UP000694620">
    <property type="component" value="Chromosome 1"/>
</dbReference>
<keyword evidence="3 11" id="KW-0812">Transmembrane</keyword>
<organism evidence="14 15">
    <name type="scientific">Erpetoichthys calabaricus</name>
    <name type="common">Rope fish</name>
    <name type="synonym">Calamoichthys calabaricus</name>
    <dbReference type="NCBI Taxonomy" id="27687"/>
    <lineage>
        <taxon>Eukaryota</taxon>
        <taxon>Metazoa</taxon>
        <taxon>Chordata</taxon>
        <taxon>Craniata</taxon>
        <taxon>Vertebrata</taxon>
        <taxon>Euteleostomi</taxon>
        <taxon>Actinopterygii</taxon>
        <taxon>Polypteriformes</taxon>
        <taxon>Polypteridae</taxon>
        <taxon>Erpetoichthys</taxon>
    </lineage>
</organism>
<feature type="transmembrane region" description="Helical" evidence="12">
    <location>
        <begin position="32"/>
        <end position="56"/>
    </location>
</feature>
<reference evidence="14" key="2">
    <citation type="submission" date="2025-08" db="UniProtKB">
        <authorList>
            <consortium name="Ensembl"/>
        </authorList>
    </citation>
    <scope>IDENTIFICATION</scope>
</reference>
<evidence type="ECO:0000256" key="1">
    <source>
        <dbReference type="ARBA" id="ARBA00004141"/>
    </source>
</evidence>
<keyword evidence="15" id="KW-1185">Reference proteome</keyword>
<keyword evidence="8 11" id="KW-0675">Receptor</keyword>
<feature type="transmembrane region" description="Helical" evidence="12">
    <location>
        <begin position="105"/>
        <end position="124"/>
    </location>
</feature>
<dbReference type="GeneTree" id="ENSGT01140000282544"/>
<sequence length="350" mass="40660">LIIRLQRCESHKLSLYYNTEEEVHLNLQAHHILIAFFHTVIIILGVIGNAVVIWIAGFKMKRTVNSIWFLNLACADLVCCLCIPFVMYTVVHNQHWPFGFQMCRLIYGVIYISSCCAVFLLMIISLDRFILVAKPVWCQNHRKTYCASLMCFLVWGLSLLLILPVFIYHRAHKDPLSHKIICAFNFSSFGQNEQVLELGMIIYQFLVGFLFPFGSISACHFFIFWRMRQSGEGIGKRSKKTVWVICTIVITFFVCWFPYYIANFLIGHTLSTFHSNSRQVIIVLYTKTLVYCNSCLNPLIYVCICQDFKVHMCKSFRGVMEIFMTDDLPSRSVTTFTRTSFSINYQISHI</sequence>
<dbReference type="GO" id="GO:0007200">
    <property type="term" value="P:phospholipase C-activating G protein-coupled receptor signaling pathway"/>
    <property type="evidence" value="ECO:0007669"/>
    <property type="project" value="TreeGrafter"/>
</dbReference>
<proteinExistence type="inferred from homology"/>
<dbReference type="SUPFAM" id="SSF81321">
    <property type="entry name" value="Family A G protein-coupled receptor-like"/>
    <property type="match status" value="1"/>
</dbReference>
<evidence type="ECO:0000256" key="7">
    <source>
        <dbReference type="ARBA" id="ARBA00023157"/>
    </source>
</evidence>
<dbReference type="Pfam" id="PF00001">
    <property type="entry name" value="7tm_1"/>
    <property type="match status" value="1"/>
</dbReference>
<gene>
    <name evidence="14" type="primary">LOC114665775</name>
</gene>
<evidence type="ECO:0000256" key="6">
    <source>
        <dbReference type="ARBA" id="ARBA00023136"/>
    </source>
</evidence>
<evidence type="ECO:0000256" key="8">
    <source>
        <dbReference type="ARBA" id="ARBA00023170"/>
    </source>
</evidence>
<name>A0A8C4RBH0_ERPCA</name>
<evidence type="ECO:0000256" key="10">
    <source>
        <dbReference type="ARBA" id="ARBA00025736"/>
    </source>
</evidence>
<keyword evidence="4 12" id="KW-1133">Transmembrane helix</keyword>
<dbReference type="AlphaFoldDB" id="A0A8C4RBH0"/>
<evidence type="ECO:0000256" key="2">
    <source>
        <dbReference type="ARBA" id="ARBA00022500"/>
    </source>
</evidence>
<evidence type="ECO:0000313" key="15">
    <source>
        <dbReference type="Proteomes" id="UP000694620"/>
    </source>
</evidence>
<dbReference type="PROSITE" id="PS50262">
    <property type="entry name" value="G_PROTEIN_RECEP_F1_2"/>
    <property type="match status" value="1"/>
</dbReference>
<keyword evidence="6 12" id="KW-0472">Membrane</keyword>